<dbReference type="Pfam" id="PF08327">
    <property type="entry name" value="AHSA1"/>
    <property type="match status" value="1"/>
</dbReference>
<organism evidence="3 4">
    <name type="scientific">Chitinophaga ginsengisegetis</name>
    <dbReference type="NCBI Taxonomy" id="393003"/>
    <lineage>
        <taxon>Bacteria</taxon>
        <taxon>Pseudomonadati</taxon>
        <taxon>Bacteroidota</taxon>
        <taxon>Chitinophagia</taxon>
        <taxon>Chitinophagales</taxon>
        <taxon>Chitinophagaceae</taxon>
        <taxon>Chitinophaga</taxon>
    </lineage>
</organism>
<dbReference type="InterPro" id="IPR023393">
    <property type="entry name" value="START-like_dom_sf"/>
</dbReference>
<evidence type="ECO:0000313" key="4">
    <source>
        <dbReference type="Proteomes" id="UP000190166"/>
    </source>
</evidence>
<accession>A0A1T5P8L1</accession>
<dbReference type="STRING" id="393003.SAMN05660461_4969"/>
<dbReference type="SUPFAM" id="SSF55961">
    <property type="entry name" value="Bet v1-like"/>
    <property type="match status" value="1"/>
</dbReference>
<name>A0A1T5P8L1_9BACT</name>
<gene>
    <name evidence="3" type="ORF">SAMN05660461_4969</name>
</gene>
<dbReference type="EMBL" id="FUZZ01000004">
    <property type="protein sequence ID" value="SKD09090.1"/>
    <property type="molecule type" value="Genomic_DNA"/>
</dbReference>
<dbReference type="CDD" id="cd07814">
    <property type="entry name" value="SRPBCC_CalC_Aha1-like"/>
    <property type="match status" value="1"/>
</dbReference>
<dbReference type="Proteomes" id="UP000190166">
    <property type="component" value="Unassembled WGS sequence"/>
</dbReference>
<evidence type="ECO:0000259" key="2">
    <source>
        <dbReference type="Pfam" id="PF08327"/>
    </source>
</evidence>
<dbReference type="Gene3D" id="3.30.530.20">
    <property type="match status" value="1"/>
</dbReference>
<proteinExistence type="inferred from homology"/>
<protein>
    <submittedName>
        <fullName evidence="3">Uncharacterized conserved protein YndB, AHSA1/START domain</fullName>
    </submittedName>
</protein>
<dbReference type="InterPro" id="IPR013538">
    <property type="entry name" value="ASHA1/2-like_C"/>
</dbReference>
<feature type="domain" description="Activator of Hsp90 ATPase homologue 1/2-like C-terminal" evidence="2">
    <location>
        <begin position="12"/>
        <end position="141"/>
    </location>
</feature>
<evidence type="ECO:0000256" key="1">
    <source>
        <dbReference type="ARBA" id="ARBA00006817"/>
    </source>
</evidence>
<sequence length="143" mass="16361">MEKIIERKIMINAPVAEVWNAITDIKLMTQWMGEAALDLRVVTTWEVGAPLVISGFHHARFENKGTVLEYSPDHAVSYDFLSSLSRLPDSKENYTVIRFALTPQEEHTLLTLTLTNFPTDTIYQHLSFYWNGTLGIMKKMIEG</sequence>
<dbReference type="AlphaFoldDB" id="A0A1T5P8L1"/>
<evidence type="ECO:0000313" key="3">
    <source>
        <dbReference type="EMBL" id="SKD09090.1"/>
    </source>
</evidence>
<dbReference type="RefSeq" id="WP_079472233.1">
    <property type="nucleotide sequence ID" value="NZ_FUZZ01000004.1"/>
</dbReference>
<comment type="similarity">
    <text evidence="1">Belongs to the AHA1 family.</text>
</comment>
<reference evidence="3 4" key="1">
    <citation type="submission" date="2017-02" db="EMBL/GenBank/DDBJ databases">
        <authorList>
            <person name="Peterson S.W."/>
        </authorList>
    </citation>
    <scope>NUCLEOTIDE SEQUENCE [LARGE SCALE GENOMIC DNA]</scope>
    <source>
        <strain evidence="3 4">DSM 18108</strain>
    </source>
</reference>
<keyword evidence="4" id="KW-1185">Reference proteome</keyword>